<keyword evidence="12" id="KW-1185">Reference proteome</keyword>
<evidence type="ECO:0000256" key="4">
    <source>
        <dbReference type="ARBA" id="ARBA00022989"/>
    </source>
</evidence>
<keyword evidence="6 10" id="KW-0472">Membrane</keyword>
<feature type="transmembrane region" description="Helical" evidence="10">
    <location>
        <begin position="311"/>
        <end position="336"/>
    </location>
</feature>
<feature type="domain" description="G-protein coupled receptors family 1 profile" evidence="11">
    <location>
        <begin position="82"/>
        <end position="333"/>
    </location>
</feature>
<keyword evidence="8" id="KW-0807">Transducer</keyword>
<evidence type="ECO:0000256" key="9">
    <source>
        <dbReference type="SAM" id="MobiDB-lite"/>
    </source>
</evidence>
<evidence type="ECO:0000256" key="5">
    <source>
        <dbReference type="ARBA" id="ARBA00023040"/>
    </source>
</evidence>
<keyword evidence="7" id="KW-0675">Receptor</keyword>
<evidence type="ECO:0000256" key="6">
    <source>
        <dbReference type="ARBA" id="ARBA00023136"/>
    </source>
</evidence>
<dbReference type="PROSITE" id="PS50262">
    <property type="entry name" value="G_PROTEIN_RECEP_F1_2"/>
    <property type="match status" value="1"/>
</dbReference>
<feature type="region of interest" description="Disordered" evidence="9">
    <location>
        <begin position="351"/>
        <end position="385"/>
    </location>
</feature>
<dbReference type="Gene3D" id="1.20.1070.10">
    <property type="entry name" value="Rhodopsin 7-helix transmembrane proteins"/>
    <property type="match status" value="1"/>
</dbReference>
<feature type="transmembrane region" description="Helical" evidence="10">
    <location>
        <begin position="103"/>
        <end position="122"/>
    </location>
</feature>
<feature type="transmembrane region" description="Helical" evidence="10">
    <location>
        <begin position="184"/>
        <end position="201"/>
    </location>
</feature>
<evidence type="ECO:0000256" key="2">
    <source>
        <dbReference type="ARBA" id="ARBA00022475"/>
    </source>
</evidence>
<evidence type="ECO:0000256" key="7">
    <source>
        <dbReference type="ARBA" id="ARBA00023170"/>
    </source>
</evidence>
<dbReference type="SUPFAM" id="SSF81321">
    <property type="entry name" value="Family A G protein-coupled receptor-like"/>
    <property type="match status" value="1"/>
</dbReference>
<sequence>MAPGGFNLEELPGHLVLELPELSELLPLLENGSGSGWGSGWDYNGSEPCCAAAPCAPGAARALERRLLPALYGAAFALGLAGNSAVLAVLLRARRHLSATDVFALNLAAADALLVLTLPFWAVQAARGWVFGAAACRLLGPLLRLNFYAGLFLLAGIAAERRRALCRAAAAPPPAAGPRRRRRATAACAAAWAAALALAAPEALALEARGDARAGAVLCARGRRWRAPLAAAQLALGFAAPLAALLAGYGGVARALLRARGGPRRGRAARLVGCVLGAFALCWAPLHGALLAAALRDAGLLPRDCAAEERLAAATAAATALGYFHCCLNPLLYGFVGVRFRRRLREMLRGAAPGAGSGSARRRGGGSGSGGPARSDSTEATYTGL</sequence>
<dbReference type="PRINTS" id="PR00657">
    <property type="entry name" value="CCCHEMOKINER"/>
</dbReference>
<protein>
    <submittedName>
        <fullName evidence="13">C-X-C chemokine receptor type 3-like</fullName>
    </submittedName>
</protein>
<evidence type="ECO:0000256" key="10">
    <source>
        <dbReference type="SAM" id="Phobius"/>
    </source>
</evidence>
<feature type="transmembrane region" description="Helical" evidence="10">
    <location>
        <begin position="70"/>
        <end position="91"/>
    </location>
</feature>
<dbReference type="Proteomes" id="UP001652627">
    <property type="component" value="Unplaced"/>
</dbReference>
<dbReference type="InterPro" id="IPR050119">
    <property type="entry name" value="CCR1-9-like"/>
</dbReference>
<dbReference type="PANTHER" id="PTHR10489">
    <property type="entry name" value="CELL ADHESION MOLECULE"/>
    <property type="match status" value="1"/>
</dbReference>
<dbReference type="PRINTS" id="PR00237">
    <property type="entry name" value="GPCRRHODOPSN"/>
</dbReference>
<dbReference type="Pfam" id="PF00001">
    <property type="entry name" value="7tm_1"/>
    <property type="match status" value="1"/>
</dbReference>
<accession>A0ABM4G6X9</accession>
<evidence type="ECO:0000313" key="13">
    <source>
        <dbReference type="RefSeq" id="XP_067172960.1"/>
    </source>
</evidence>
<dbReference type="InterPro" id="IPR017452">
    <property type="entry name" value="GPCR_Rhodpsn_7TM"/>
</dbReference>
<dbReference type="PANTHER" id="PTHR10489:SF671">
    <property type="entry name" value="C-X-C CHEMOKINE RECEPTOR TYPE 3"/>
    <property type="match status" value="1"/>
</dbReference>
<proteinExistence type="predicted"/>
<feature type="transmembrane region" description="Helical" evidence="10">
    <location>
        <begin position="234"/>
        <end position="257"/>
    </location>
</feature>
<comment type="subcellular location">
    <subcellularLocation>
        <location evidence="1">Cell membrane</location>
        <topology evidence="1">Multi-pass membrane protein</topology>
    </subcellularLocation>
</comment>
<evidence type="ECO:0000256" key="8">
    <source>
        <dbReference type="ARBA" id="ARBA00023224"/>
    </source>
</evidence>
<name>A0ABM4G6X9_9AVES</name>
<organism evidence="12 13">
    <name type="scientific">Apteryx mantelli</name>
    <name type="common">North Island brown kiwi</name>
    <dbReference type="NCBI Taxonomy" id="2696672"/>
    <lineage>
        <taxon>Eukaryota</taxon>
        <taxon>Metazoa</taxon>
        <taxon>Chordata</taxon>
        <taxon>Craniata</taxon>
        <taxon>Vertebrata</taxon>
        <taxon>Euteleostomi</taxon>
        <taxon>Archelosauria</taxon>
        <taxon>Archosauria</taxon>
        <taxon>Dinosauria</taxon>
        <taxon>Saurischia</taxon>
        <taxon>Theropoda</taxon>
        <taxon>Coelurosauria</taxon>
        <taxon>Aves</taxon>
        <taxon>Palaeognathae</taxon>
        <taxon>Apterygiformes</taxon>
        <taxon>Apterygidae</taxon>
        <taxon>Apteryx</taxon>
    </lineage>
</organism>
<dbReference type="GeneID" id="136995814"/>
<keyword evidence="3 10" id="KW-0812">Transmembrane</keyword>
<keyword evidence="4 10" id="KW-1133">Transmembrane helix</keyword>
<feature type="transmembrane region" description="Helical" evidence="10">
    <location>
        <begin position="269"/>
        <end position="291"/>
    </location>
</feature>
<evidence type="ECO:0000256" key="1">
    <source>
        <dbReference type="ARBA" id="ARBA00004651"/>
    </source>
</evidence>
<feature type="transmembrane region" description="Helical" evidence="10">
    <location>
        <begin position="142"/>
        <end position="159"/>
    </location>
</feature>
<evidence type="ECO:0000259" key="11">
    <source>
        <dbReference type="PROSITE" id="PS50262"/>
    </source>
</evidence>
<reference evidence="13" key="1">
    <citation type="submission" date="2025-08" db="UniProtKB">
        <authorList>
            <consortium name="RefSeq"/>
        </authorList>
    </citation>
    <scope>IDENTIFICATION</scope>
    <source>
        <tissue evidence="13">Blood</tissue>
    </source>
</reference>
<dbReference type="InterPro" id="IPR000355">
    <property type="entry name" value="Chemokine_rcpt"/>
</dbReference>
<keyword evidence="5" id="KW-0297">G-protein coupled receptor</keyword>
<gene>
    <name evidence="13" type="primary">LOC136995814</name>
</gene>
<evidence type="ECO:0000313" key="12">
    <source>
        <dbReference type="Proteomes" id="UP001652627"/>
    </source>
</evidence>
<evidence type="ECO:0000256" key="3">
    <source>
        <dbReference type="ARBA" id="ARBA00022692"/>
    </source>
</evidence>
<keyword evidence="2" id="KW-1003">Cell membrane</keyword>
<dbReference type="InterPro" id="IPR000276">
    <property type="entry name" value="GPCR_Rhodpsn"/>
</dbReference>
<dbReference type="RefSeq" id="XP_067172960.1">
    <property type="nucleotide sequence ID" value="XM_067316859.1"/>
</dbReference>